<dbReference type="PANTHER" id="PTHR43149">
    <property type="entry name" value="ENOYL-COA HYDRATASE"/>
    <property type="match status" value="1"/>
</dbReference>
<protein>
    <submittedName>
        <fullName evidence="7">Crotonase/enoyl-CoA hydratase family protein</fullName>
    </submittedName>
</protein>
<evidence type="ECO:0000256" key="5">
    <source>
        <dbReference type="ARBA" id="ARBA00023235"/>
    </source>
</evidence>
<organism evidence="7 8">
    <name type="scientific">Intrasporangium calvum</name>
    <dbReference type="NCBI Taxonomy" id="53358"/>
    <lineage>
        <taxon>Bacteria</taxon>
        <taxon>Bacillati</taxon>
        <taxon>Actinomycetota</taxon>
        <taxon>Actinomycetes</taxon>
        <taxon>Micrococcales</taxon>
        <taxon>Intrasporangiaceae</taxon>
        <taxon>Intrasporangium</taxon>
    </lineage>
</organism>
<evidence type="ECO:0000313" key="7">
    <source>
        <dbReference type="EMBL" id="MDC5699104.1"/>
    </source>
</evidence>
<dbReference type="SUPFAM" id="SSF52096">
    <property type="entry name" value="ClpP/crotonase"/>
    <property type="match status" value="1"/>
</dbReference>
<evidence type="ECO:0000256" key="1">
    <source>
        <dbReference type="ARBA" id="ARBA00005005"/>
    </source>
</evidence>
<dbReference type="InterPro" id="IPR029045">
    <property type="entry name" value="ClpP/crotonase-like_dom_sf"/>
</dbReference>
<gene>
    <name evidence="7" type="ORF">OO014_17785</name>
</gene>
<dbReference type="Pfam" id="PF00378">
    <property type="entry name" value="ECH_1"/>
    <property type="match status" value="1"/>
</dbReference>
<sequence>MSSDASAAHLSCTVEAGIARVQLNRPDKLNGLTLEMLESLADTAHQLRSDRAVRAVILSGSGESFCAGLDFATVLKKPRAIATAFVPRPWLGTNTFQEACWAWRRLPVPVVAAVHGHCFGGGVQIALGADFRFTTPDAQWSVLEAKWGLIPDMSGIQSLTEVVGIDVAKRLTMTGSVITGEEAAAIGLATGVAQDPLAAAEELIGQVMTRSPDAVAAAKRLFEGTWSAGPRRTFARERAEQLRLLLRTPNTRAAQRAAFTKEAADFGPRRKR</sequence>
<evidence type="ECO:0000256" key="3">
    <source>
        <dbReference type="ARBA" id="ARBA00022832"/>
    </source>
</evidence>
<comment type="caution">
    <text evidence="7">The sequence shown here is derived from an EMBL/GenBank/DDBJ whole genome shotgun (WGS) entry which is preliminary data.</text>
</comment>
<evidence type="ECO:0000313" key="8">
    <source>
        <dbReference type="Proteomes" id="UP001150259"/>
    </source>
</evidence>
<dbReference type="InterPro" id="IPR001753">
    <property type="entry name" value="Enoyl-CoA_hydra/iso"/>
</dbReference>
<keyword evidence="4" id="KW-0443">Lipid metabolism</keyword>
<dbReference type="InterPro" id="IPR018376">
    <property type="entry name" value="Enoyl-CoA_hyd/isom_CS"/>
</dbReference>
<keyword evidence="5" id="KW-0413">Isomerase</keyword>
<dbReference type="NCBIfam" id="NF005699">
    <property type="entry name" value="PRK07509.1"/>
    <property type="match status" value="1"/>
</dbReference>
<dbReference type="CDD" id="cd06558">
    <property type="entry name" value="crotonase-like"/>
    <property type="match status" value="1"/>
</dbReference>
<comment type="pathway">
    <text evidence="1">Lipid metabolism; fatty acid beta-oxidation.</text>
</comment>
<dbReference type="RefSeq" id="WP_272463663.1">
    <property type="nucleotide sequence ID" value="NZ_JAPFQL010000107.1"/>
</dbReference>
<keyword evidence="8" id="KW-1185">Reference proteome</keyword>
<dbReference type="Gene3D" id="1.10.12.10">
    <property type="entry name" value="Lyase 2-enoyl-coa Hydratase, Chain A, domain 2"/>
    <property type="match status" value="1"/>
</dbReference>
<comment type="similarity">
    <text evidence="2 6">Belongs to the enoyl-CoA hydratase/isomerase family.</text>
</comment>
<accession>A0ABT5GLJ5</accession>
<dbReference type="Proteomes" id="UP001150259">
    <property type="component" value="Unassembled WGS sequence"/>
</dbReference>
<proteinExistence type="inferred from homology"/>
<evidence type="ECO:0000256" key="6">
    <source>
        <dbReference type="RuleBase" id="RU003707"/>
    </source>
</evidence>
<keyword evidence="3" id="KW-0276">Fatty acid metabolism</keyword>
<dbReference type="PROSITE" id="PS00166">
    <property type="entry name" value="ENOYL_COA_HYDRATASE"/>
    <property type="match status" value="1"/>
</dbReference>
<dbReference type="InterPro" id="IPR014748">
    <property type="entry name" value="Enoyl-CoA_hydra_C"/>
</dbReference>
<reference evidence="7 8" key="1">
    <citation type="submission" date="2022-11" db="EMBL/GenBank/DDBJ databases">
        <title>Anaerobic phenanthrene biodegradation by a DNRA strain PheN6.</title>
        <authorList>
            <person name="Zhang Z."/>
        </authorList>
    </citation>
    <scope>NUCLEOTIDE SEQUENCE [LARGE SCALE GENOMIC DNA]</scope>
    <source>
        <strain evidence="7 8">PheN6</strain>
    </source>
</reference>
<dbReference type="InterPro" id="IPR045002">
    <property type="entry name" value="Ech1-like"/>
</dbReference>
<dbReference type="PANTHER" id="PTHR43149:SF1">
    <property type="entry name" value="DELTA(3,5)-DELTA(2,4)-DIENOYL-COA ISOMERASE, MITOCHONDRIAL"/>
    <property type="match status" value="1"/>
</dbReference>
<evidence type="ECO:0000256" key="4">
    <source>
        <dbReference type="ARBA" id="ARBA00023098"/>
    </source>
</evidence>
<evidence type="ECO:0000256" key="2">
    <source>
        <dbReference type="ARBA" id="ARBA00005254"/>
    </source>
</evidence>
<dbReference type="Gene3D" id="3.90.226.10">
    <property type="entry name" value="2-enoyl-CoA Hydratase, Chain A, domain 1"/>
    <property type="match status" value="1"/>
</dbReference>
<name>A0ABT5GLJ5_9MICO</name>
<dbReference type="EMBL" id="JAPFQL010000107">
    <property type="protein sequence ID" value="MDC5699104.1"/>
    <property type="molecule type" value="Genomic_DNA"/>
</dbReference>